<name>A0A0F4ZE30_9PEZI</name>
<dbReference type="PANTHER" id="PTHR10802">
    <property type="entry name" value="MITOCHONDRIAL IMPORT RECEPTOR SUBUNIT TOM40"/>
    <property type="match status" value="1"/>
</dbReference>
<keyword evidence="4" id="KW-1134">Transmembrane beta strand</keyword>
<dbReference type="GO" id="GO:0005742">
    <property type="term" value="C:mitochondrial outer membrane translocase complex"/>
    <property type="evidence" value="ECO:0007669"/>
    <property type="project" value="EnsemblFungi"/>
</dbReference>
<reference evidence="10 11" key="1">
    <citation type="submission" date="2015-03" db="EMBL/GenBank/DDBJ databases">
        <authorList>
            <person name="Radwan O."/>
            <person name="Al-Naeli F.A."/>
            <person name="Rendon G.A."/>
            <person name="Fields C."/>
        </authorList>
    </citation>
    <scope>NUCLEOTIDE SEQUENCE [LARGE SCALE GENOMIC DNA]</scope>
    <source>
        <strain evidence="10">CR-DP1</strain>
    </source>
</reference>
<comment type="caution">
    <text evidence="10">The sequence shown here is derived from an EMBL/GenBank/DDBJ whole genome shotgun (WGS) entry which is preliminary data.</text>
</comment>
<evidence type="ECO:0000256" key="9">
    <source>
        <dbReference type="ARBA" id="ARBA00023136"/>
    </source>
</evidence>
<dbReference type="GO" id="GO:0045040">
    <property type="term" value="P:protein insertion into mitochondrial outer membrane"/>
    <property type="evidence" value="ECO:0007669"/>
    <property type="project" value="EnsemblFungi"/>
</dbReference>
<dbReference type="OrthoDB" id="19656at2759"/>
<keyword evidence="7" id="KW-0653">Protein transport</keyword>
<keyword evidence="11" id="KW-1185">Reference proteome</keyword>
<comment type="similarity">
    <text evidence="2">Belongs to the Tom40 family.</text>
</comment>
<evidence type="ECO:0000256" key="6">
    <source>
        <dbReference type="ARBA" id="ARBA00022787"/>
    </source>
</evidence>
<dbReference type="InterPro" id="IPR023614">
    <property type="entry name" value="Porin_dom_sf"/>
</dbReference>
<evidence type="ECO:0000256" key="5">
    <source>
        <dbReference type="ARBA" id="ARBA00022692"/>
    </source>
</evidence>
<comment type="subcellular location">
    <subcellularLocation>
        <location evidence="1">Mitochondrion outer membrane</location>
        <topology evidence="1">Multi-pass membrane protein</topology>
    </subcellularLocation>
</comment>
<evidence type="ECO:0000256" key="7">
    <source>
        <dbReference type="ARBA" id="ARBA00022927"/>
    </source>
</evidence>
<evidence type="ECO:0000256" key="3">
    <source>
        <dbReference type="ARBA" id="ARBA00022448"/>
    </source>
</evidence>
<evidence type="ECO:0000256" key="8">
    <source>
        <dbReference type="ARBA" id="ARBA00023128"/>
    </source>
</evidence>
<dbReference type="GO" id="GO:0030150">
    <property type="term" value="P:protein import into mitochondrial matrix"/>
    <property type="evidence" value="ECO:0007669"/>
    <property type="project" value="EnsemblFungi"/>
</dbReference>
<evidence type="ECO:0000313" key="10">
    <source>
        <dbReference type="EMBL" id="KKA28480.1"/>
    </source>
</evidence>
<keyword evidence="6" id="KW-1000">Mitochondrion outer membrane</keyword>
<evidence type="ECO:0000256" key="2">
    <source>
        <dbReference type="ARBA" id="ARBA00010510"/>
    </source>
</evidence>
<dbReference type="CDD" id="cd07305">
    <property type="entry name" value="Porin3_Tom40"/>
    <property type="match status" value="1"/>
</dbReference>
<keyword evidence="5" id="KW-0812">Transmembrane</keyword>
<evidence type="ECO:0000256" key="4">
    <source>
        <dbReference type="ARBA" id="ARBA00022452"/>
    </source>
</evidence>
<dbReference type="InterPro" id="IPR037930">
    <property type="entry name" value="Tom40"/>
</dbReference>
<evidence type="ECO:0008006" key="12">
    <source>
        <dbReference type="Google" id="ProtNLM"/>
    </source>
</evidence>
<sequence>MAAFIDSINSFVATSPFAKSIADAFESYSERREKLGLSNPGTSELLTKEVQREVLPSGYMFSGIKADITKIVGTSPFFQVSHQFAMGERQSPYAFATLYGTDDVFMQSQLDNEGTCSARMNYRWSPAFMTKAQVQLSANGNMAQFDNDYSGRDFTASVKMINPSALGGGLTGIFLGSYLQSVTPKLSLGFETVYQRPSMTQGPETAVSLMGRYKAEDWAATAQLQAQGAFIATYWKRLSEKVQAGVDMQLSLAPSPAMMGGGLSKEGLTTVGLKYDFRMATFRAQVDSSGKIGCLIEKRTQAPVSLTFAAEFDHWTQTPKIGLGLSVESQSEELQAAAELGNPPAMPNVPF</sequence>
<proteinExistence type="inferred from homology"/>
<organism evidence="10 11">
    <name type="scientific">Thielaviopsis punctulata</name>
    <dbReference type="NCBI Taxonomy" id="72032"/>
    <lineage>
        <taxon>Eukaryota</taxon>
        <taxon>Fungi</taxon>
        <taxon>Dikarya</taxon>
        <taxon>Ascomycota</taxon>
        <taxon>Pezizomycotina</taxon>
        <taxon>Sordariomycetes</taxon>
        <taxon>Hypocreomycetidae</taxon>
        <taxon>Microascales</taxon>
        <taxon>Ceratocystidaceae</taxon>
        <taxon>Thielaviopsis</taxon>
    </lineage>
</organism>
<dbReference type="Proteomes" id="UP000033483">
    <property type="component" value="Unassembled WGS sequence"/>
</dbReference>
<keyword evidence="8" id="KW-0496">Mitochondrion</keyword>
<dbReference type="Gene3D" id="2.40.160.10">
    <property type="entry name" value="Porin"/>
    <property type="match status" value="1"/>
</dbReference>
<evidence type="ECO:0000313" key="11">
    <source>
        <dbReference type="Proteomes" id="UP000033483"/>
    </source>
</evidence>
<evidence type="ECO:0000256" key="1">
    <source>
        <dbReference type="ARBA" id="ARBA00004374"/>
    </source>
</evidence>
<gene>
    <name evidence="10" type="ORF">TD95_002540</name>
</gene>
<keyword evidence="9" id="KW-0472">Membrane</keyword>
<dbReference type="AlphaFoldDB" id="A0A0F4ZE30"/>
<keyword evidence="3" id="KW-0813">Transport</keyword>
<dbReference type="EMBL" id="LAEV01001305">
    <property type="protein sequence ID" value="KKA28480.1"/>
    <property type="molecule type" value="Genomic_DNA"/>
</dbReference>
<dbReference type="GO" id="GO:0008320">
    <property type="term" value="F:protein transmembrane transporter activity"/>
    <property type="evidence" value="ECO:0007669"/>
    <property type="project" value="EnsemblFungi"/>
</dbReference>
<accession>A0A0F4ZE30</accession>
<dbReference type="InterPro" id="IPR027246">
    <property type="entry name" value="Porin_Euk/Tom40"/>
</dbReference>
<dbReference type="Pfam" id="PF01459">
    <property type="entry name" value="Porin_3"/>
    <property type="match status" value="1"/>
</dbReference>
<protein>
    <recommendedName>
        <fullName evidence="12">Mitochondrial import receptor subunit TOM40</fullName>
    </recommendedName>
</protein>